<name>A0A8J2TMZ2_9BACI</name>
<dbReference type="Proteomes" id="UP000602050">
    <property type="component" value="Unassembled WGS sequence"/>
</dbReference>
<evidence type="ECO:0000256" key="3">
    <source>
        <dbReference type="ARBA" id="ARBA00022448"/>
    </source>
</evidence>
<dbReference type="GO" id="GO:0005886">
    <property type="term" value="C:plasma membrane"/>
    <property type="evidence" value="ECO:0007669"/>
    <property type="project" value="UniProtKB-SubCell"/>
</dbReference>
<comment type="similarity">
    <text evidence="2">Belongs to the ABC-2 integral membrane protein family.</text>
</comment>
<evidence type="ECO:0000256" key="5">
    <source>
        <dbReference type="ARBA" id="ARBA00022692"/>
    </source>
</evidence>
<reference evidence="10" key="2">
    <citation type="submission" date="2020-09" db="EMBL/GenBank/DDBJ databases">
        <authorList>
            <person name="Sun Q."/>
            <person name="Zhou Y."/>
        </authorList>
    </citation>
    <scope>NUCLEOTIDE SEQUENCE</scope>
    <source>
        <strain evidence="10">CGMCC 1.12360</strain>
    </source>
</reference>
<keyword evidence="6 8" id="KW-1133">Transmembrane helix</keyword>
<dbReference type="InterPro" id="IPR051449">
    <property type="entry name" value="ABC-2_transporter_component"/>
</dbReference>
<keyword evidence="4" id="KW-1003">Cell membrane</keyword>
<evidence type="ECO:0000313" key="10">
    <source>
        <dbReference type="EMBL" id="GFZ82816.1"/>
    </source>
</evidence>
<feature type="transmembrane region" description="Helical" evidence="8">
    <location>
        <begin position="287"/>
        <end position="305"/>
    </location>
</feature>
<protein>
    <recommendedName>
        <fullName evidence="9">ABC transmembrane type-2 domain-containing protein</fullName>
    </recommendedName>
</protein>
<dbReference type="PROSITE" id="PS51012">
    <property type="entry name" value="ABC_TM2"/>
    <property type="match status" value="1"/>
</dbReference>
<keyword evidence="11" id="KW-1185">Reference proteome</keyword>
<reference evidence="10" key="1">
    <citation type="journal article" date="2014" name="Int. J. Syst. Evol. Microbiol.">
        <title>Complete genome sequence of Corynebacterium casei LMG S-19264T (=DSM 44701T), isolated from a smear-ripened cheese.</title>
        <authorList>
            <consortium name="US DOE Joint Genome Institute (JGI-PGF)"/>
            <person name="Walter F."/>
            <person name="Albersmeier A."/>
            <person name="Kalinowski J."/>
            <person name="Ruckert C."/>
        </authorList>
    </citation>
    <scope>NUCLEOTIDE SEQUENCE</scope>
    <source>
        <strain evidence="10">CGMCC 1.12360</strain>
    </source>
</reference>
<feature type="transmembrane region" description="Helical" evidence="8">
    <location>
        <begin position="342"/>
        <end position="364"/>
    </location>
</feature>
<dbReference type="InterPro" id="IPR047817">
    <property type="entry name" value="ABC2_TM_bact-type"/>
</dbReference>
<gene>
    <name evidence="10" type="ORF">GCM10010978_24340</name>
</gene>
<evidence type="ECO:0000256" key="6">
    <source>
        <dbReference type="ARBA" id="ARBA00022989"/>
    </source>
</evidence>
<evidence type="ECO:0000259" key="9">
    <source>
        <dbReference type="PROSITE" id="PS51012"/>
    </source>
</evidence>
<feature type="transmembrane region" description="Helical" evidence="8">
    <location>
        <begin position="257"/>
        <end position="275"/>
    </location>
</feature>
<dbReference type="EMBL" id="BMEV01000050">
    <property type="protein sequence ID" value="GFZ82816.1"/>
    <property type="molecule type" value="Genomic_DNA"/>
</dbReference>
<proteinExistence type="inferred from homology"/>
<comment type="caution">
    <text evidence="10">The sequence shown here is derived from an EMBL/GenBank/DDBJ whole genome shotgun (WGS) entry which is preliminary data.</text>
</comment>
<dbReference type="PANTHER" id="PTHR30294">
    <property type="entry name" value="MEMBRANE COMPONENT OF ABC TRANSPORTER YHHJ-RELATED"/>
    <property type="match status" value="1"/>
</dbReference>
<evidence type="ECO:0000313" key="11">
    <source>
        <dbReference type="Proteomes" id="UP000602050"/>
    </source>
</evidence>
<keyword evidence="5 8" id="KW-0812">Transmembrane</keyword>
<feature type="domain" description="ABC transmembrane type-2" evidence="9">
    <location>
        <begin position="142"/>
        <end position="367"/>
    </location>
</feature>
<keyword evidence="3" id="KW-0813">Transport</keyword>
<dbReference type="AlphaFoldDB" id="A0A8J2TMZ2"/>
<organism evidence="10 11">
    <name type="scientific">Compostibacillus humi</name>
    <dbReference type="NCBI Taxonomy" id="1245525"/>
    <lineage>
        <taxon>Bacteria</taxon>
        <taxon>Bacillati</taxon>
        <taxon>Bacillota</taxon>
        <taxon>Bacilli</taxon>
        <taxon>Bacillales</taxon>
        <taxon>Bacillaceae</taxon>
        <taxon>Compostibacillus</taxon>
    </lineage>
</organism>
<accession>A0A8J2TMZ2</accession>
<feature type="transmembrane region" description="Helical" evidence="8">
    <location>
        <begin position="219"/>
        <end position="245"/>
    </location>
</feature>
<evidence type="ECO:0000256" key="7">
    <source>
        <dbReference type="ARBA" id="ARBA00023136"/>
    </source>
</evidence>
<dbReference type="RefSeq" id="WP_188392686.1">
    <property type="nucleotide sequence ID" value="NZ_BMEV01000050.1"/>
</dbReference>
<feature type="transmembrane region" description="Helical" evidence="8">
    <location>
        <begin position="17"/>
        <end position="35"/>
    </location>
</feature>
<keyword evidence="7 8" id="KW-0472">Membrane</keyword>
<comment type="subcellular location">
    <subcellularLocation>
        <location evidence="1">Cell membrane</location>
        <topology evidence="1">Multi-pass membrane protein</topology>
    </subcellularLocation>
</comment>
<evidence type="ECO:0000256" key="4">
    <source>
        <dbReference type="ARBA" id="ARBA00022475"/>
    </source>
</evidence>
<evidence type="ECO:0000256" key="2">
    <source>
        <dbReference type="ARBA" id="ARBA00007783"/>
    </source>
</evidence>
<evidence type="ECO:0000256" key="1">
    <source>
        <dbReference type="ARBA" id="ARBA00004651"/>
    </source>
</evidence>
<evidence type="ECO:0000256" key="8">
    <source>
        <dbReference type="SAM" id="Phobius"/>
    </source>
</evidence>
<dbReference type="PANTHER" id="PTHR30294:SF29">
    <property type="entry name" value="MULTIDRUG ABC TRANSPORTER PERMEASE YBHS-RELATED"/>
    <property type="match status" value="1"/>
</dbReference>
<dbReference type="Pfam" id="PF12698">
    <property type="entry name" value="ABC2_membrane_3"/>
    <property type="match status" value="1"/>
</dbReference>
<dbReference type="InterPro" id="IPR013525">
    <property type="entry name" value="ABC2_TM"/>
</dbReference>
<sequence>MTGILFAKWKTFLRKPWDFVLFTAMSILFAFIIGGSNDMNTLKIPVYADEISDNLDASLEELEGYHFSWLDDEAKLKELVENGKAELGVILRDKDFEIIVGMDSPNVSMVEYALAGIYEKRMEREKLTLAIEDFPKEEQERLSKEWDSLNDNPVFSVQSSTFRSDDAIVYDSNYHFLFGFTLFFVIYTIGYTVLPVLTEKQAGIWDRMILSPARKWEMYVANLANSFLQGYLQIIVIFLVFRYAFGLDFHGKMMETLLLILPYVFTVVALSMFLVSVVKTVQQFNGVLPIVSLSMAMIGGAYWPLEIVESEILLTLSKGNPLTYGMEIVNGVVMYGYPMEELLFPISILLCMGVVFMGMGIHLMERRHI</sequence>
<dbReference type="GO" id="GO:0140359">
    <property type="term" value="F:ABC-type transporter activity"/>
    <property type="evidence" value="ECO:0007669"/>
    <property type="project" value="InterPro"/>
</dbReference>
<feature type="transmembrane region" description="Helical" evidence="8">
    <location>
        <begin position="174"/>
        <end position="198"/>
    </location>
</feature>